<protein>
    <submittedName>
        <fullName evidence="1">DUF1631 domain-containing protein</fullName>
    </submittedName>
</protein>
<gene>
    <name evidence="1" type="ORF">LIN78_06680</name>
</gene>
<name>A0ABS8D4V1_9NEIS</name>
<accession>A0ABS8D4V1</accession>
<organism evidence="1 2">
    <name type="scientific">Leeia speluncae</name>
    <dbReference type="NCBI Taxonomy" id="2884804"/>
    <lineage>
        <taxon>Bacteria</taxon>
        <taxon>Pseudomonadati</taxon>
        <taxon>Pseudomonadota</taxon>
        <taxon>Betaproteobacteria</taxon>
        <taxon>Neisseriales</taxon>
        <taxon>Leeiaceae</taxon>
        <taxon>Leeia</taxon>
    </lineage>
</organism>
<dbReference type="Proteomes" id="UP001165395">
    <property type="component" value="Unassembled WGS sequence"/>
</dbReference>
<comment type="caution">
    <text evidence="1">The sequence shown here is derived from an EMBL/GenBank/DDBJ whole genome shotgun (WGS) entry which is preliminary data.</text>
</comment>
<evidence type="ECO:0000313" key="2">
    <source>
        <dbReference type="Proteomes" id="UP001165395"/>
    </source>
</evidence>
<dbReference type="EMBL" id="JAJBZT010000003">
    <property type="protein sequence ID" value="MCB6183225.1"/>
    <property type="molecule type" value="Genomic_DNA"/>
</dbReference>
<dbReference type="RefSeq" id="WP_227179794.1">
    <property type="nucleotide sequence ID" value="NZ_JAJBZT010000003.1"/>
</dbReference>
<dbReference type="Pfam" id="PF07793">
    <property type="entry name" value="DUF1631"/>
    <property type="match status" value="1"/>
</dbReference>
<evidence type="ECO:0000313" key="1">
    <source>
        <dbReference type="EMBL" id="MCB6183225.1"/>
    </source>
</evidence>
<dbReference type="InterPro" id="IPR012434">
    <property type="entry name" value="DUF1631"/>
</dbReference>
<sequence>MKKTVILNHAQQLMLSGFETALPSVLSSASESLFLAAEKEGNPITSGHFLDARALLTQQQSPFMEDCAIALKALSQGFILSAYAIFTPSRQSKTIKADKLSLIDTNSFEEELLVEDLTNIIGNQVHTELREMDIRMANLFDQPDILPRENPFRPYVFAHAILTAIEPYNPPRAIKDQLVLHLLNQLIPAVRHIYVEINAFFAAENISDEMTLRIKKSIDTEDASANQMRASAPVESETDHLQSNISQLGDEFEQILSAIKQEKAATENVASFSPTLKTQPPRTKARFHLGSLGKAFQQFFQGEAPVATASPSDTSHSSIHQPLLAEIHQQIQVAGAAGKETQPNALLDNKLVQERGKLRQLASSEHEKVTIDLIAILFELILSDLDVPAEIRAQIGRLQFVVLKLALKDSALLNNKKHPARLLVNQLGSASLKLNEVDPTGEKLIEVVKGIINQLVEDNGEHIEKFSEQLETLSYFIQTQLALSNHLAKVEAHLNEAAERSKHYVQIRANLLINHPIDQLEKVAQDFLLNTWSKVLEENAKHPHPESKELIGLTSNLIWSLTPKRTTQDRAMLFKQIPTMNELLKTGLGLINEVHQQHEAFFKWLVSTHMKSLRPTEGATLSETPATSITVPNEASDFQYPTSAKNTHSSIENSYFVQVLKRIDTTIDELKVEDEGVTDTPMSFTEKQKIIKQLTTGMAIHIQLGNKACTAVLRWVNKESNHFLLILKDQPTPLMVDTETFIKLIQKERIRFIDETPVFERAVLALTKAAA</sequence>
<reference evidence="1" key="1">
    <citation type="submission" date="2021-10" db="EMBL/GenBank/DDBJ databases">
        <title>The complete genome sequence of Leeia sp. TBRC 13508.</title>
        <authorList>
            <person name="Charoenyingcharoen P."/>
            <person name="Yukphan P."/>
        </authorList>
    </citation>
    <scope>NUCLEOTIDE SEQUENCE</scope>
    <source>
        <strain evidence="1">TBRC 13508</strain>
    </source>
</reference>
<proteinExistence type="predicted"/>
<keyword evidence="2" id="KW-1185">Reference proteome</keyword>